<dbReference type="PANTHER" id="PTHR43280:SF2">
    <property type="entry name" value="HTH-TYPE TRANSCRIPTIONAL REGULATOR EXSA"/>
    <property type="match status" value="1"/>
</dbReference>
<dbReference type="AlphaFoldDB" id="A0A167AA88"/>
<keyword evidence="3" id="KW-0804">Transcription</keyword>
<dbReference type="PATRIC" id="fig|1365250.3.peg.504"/>
<accession>A0A167AA88</accession>
<dbReference type="Gene3D" id="1.10.10.60">
    <property type="entry name" value="Homeodomain-like"/>
    <property type="match status" value="2"/>
</dbReference>
<evidence type="ECO:0000259" key="4">
    <source>
        <dbReference type="PROSITE" id="PS01124"/>
    </source>
</evidence>
<dbReference type="GO" id="GO:0003700">
    <property type="term" value="F:DNA-binding transcription factor activity"/>
    <property type="evidence" value="ECO:0007669"/>
    <property type="project" value="InterPro"/>
</dbReference>
<dbReference type="PROSITE" id="PS01124">
    <property type="entry name" value="HTH_ARAC_FAMILY_2"/>
    <property type="match status" value="1"/>
</dbReference>
<dbReference type="InterPro" id="IPR014710">
    <property type="entry name" value="RmlC-like_jellyroll"/>
</dbReference>
<dbReference type="InterPro" id="IPR009057">
    <property type="entry name" value="Homeodomain-like_sf"/>
</dbReference>
<gene>
    <name evidence="5" type="ORF">N475_07795</name>
</gene>
<comment type="caution">
    <text evidence="5">The sequence shown here is derived from an EMBL/GenBank/DDBJ whole genome shotgun (WGS) entry which is preliminary data.</text>
</comment>
<keyword evidence="6" id="KW-1185">Reference proteome</keyword>
<dbReference type="InterPro" id="IPR018060">
    <property type="entry name" value="HTH_AraC"/>
</dbReference>
<proteinExistence type="predicted"/>
<dbReference type="InterPro" id="IPR037923">
    <property type="entry name" value="HTH-like"/>
</dbReference>
<dbReference type="EMBL" id="AUYB01000046">
    <property type="protein sequence ID" value="KZN45149.1"/>
    <property type="molecule type" value="Genomic_DNA"/>
</dbReference>
<evidence type="ECO:0000256" key="2">
    <source>
        <dbReference type="ARBA" id="ARBA00023125"/>
    </source>
</evidence>
<feature type="domain" description="HTH araC/xylS-type" evidence="4">
    <location>
        <begin position="160"/>
        <end position="258"/>
    </location>
</feature>
<evidence type="ECO:0000313" key="6">
    <source>
        <dbReference type="Proteomes" id="UP000076643"/>
    </source>
</evidence>
<dbReference type="RefSeq" id="WP_063364623.1">
    <property type="nucleotide sequence ID" value="NZ_AQHB01000028.1"/>
</dbReference>
<name>A0A167AA88_9GAMM</name>
<organism evidence="5 6">
    <name type="scientific">Pseudoalteromonas luteoviolacea DSM 6061</name>
    <dbReference type="NCBI Taxonomy" id="1365250"/>
    <lineage>
        <taxon>Bacteria</taxon>
        <taxon>Pseudomonadati</taxon>
        <taxon>Pseudomonadota</taxon>
        <taxon>Gammaproteobacteria</taxon>
        <taxon>Alteromonadales</taxon>
        <taxon>Pseudoalteromonadaceae</taxon>
        <taxon>Pseudoalteromonas</taxon>
    </lineage>
</organism>
<protein>
    <recommendedName>
        <fullName evidence="4">HTH araC/xylS-type domain-containing protein</fullName>
    </recommendedName>
</protein>
<reference evidence="5 6" key="1">
    <citation type="submission" date="2013-07" db="EMBL/GenBank/DDBJ databases">
        <title>Comparative Genomic and Metabolomic Analysis of Twelve Strains of Pseudoalteromonas luteoviolacea.</title>
        <authorList>
            <person name="Vynne N.G."/>
            <person name="Mansson M."/>
            <person name="Gram L."/>
        </authorList>
    </citation>
    <scope>NUCLEOTIDE SEQUENCE [LARGE SCALE GENOMIC DNA]</scope>
    <source>
        <strain evidence="5 6">DSM 6061</strain>
    </source>
</reference>
<dbReference type="InterPro" id="IPR020449">
    <property type="entry name" value="Tscrpt_reg_AraC-type_HTH"/>
</dbReference>
<dbReference type="PANTHER" id="PTHR43280">
    <property type="entry name" value="ARAC-FAMILY TRANSCRIPTIONAL REGULATOR"/>
    <property type="match status" value="1"/>
</dbReference>
<dbReference type="GO" id="GO:0043565">
    <property type="term" value="F:sequence-specific DNA binding"/>
    <property type="evidence" value="ECO:0007669"/>
    <property type="project" value="InterPro"/>
</dbReference>
<dbReference type="SMART" id="SM00342">
    <property type="entry name" value="HTH_ARAC"/>
    <property type="match status" value="1"/>
</dbReference>
<evidence type="ECO:0000256" key="1">
    <source>
        <dbReference type="ARBA" id="ARBA00023015"/>
    </source>
</evidence>
<keyword evidence="1" id="KW-0805">Transcription regulation</keyword>
<dbReference type="SUPFAM" id="SSF51215">
    <property type="entry name" value="Regulatory protein AraC"/>
    <property type="match status" value="1"/>
</dbReference>
<dbReference type="Pfam" id="PF12833">
    <property type="entry name" value="HTH_18"/>
    <property type="match status" value="1"/>
</dbReference>
<dbReference type="Proteomes" id="UP000076643">
    <property type="component" value="Unassembled WGS sequence"/>
</dbReference>
<dbReference type="PRINTS" id="PR00032">
    <property type="entry name" value="HTHARAC"/>
</dbReference>
<keyword evidence="2" id="KW-0238">DNA-binding</keyword>
<dbReference type="SUPFAM" id="SSF46689">
    <property type="entry name" value="Homeodomain-like"/>
    <property type="match status" value="2"/>
</dbReference>
<dbReference type="Gene3D" id="2.60.120.10">
    <property type="entry name" value="Jelly Rolls"/>
    <property type="match status" value="1"/>
</dbReference>
<sequence>MHALAVGEERFGSIEPQKHDTHAECVMTYIVAGSLTIAHRQPFDVSSGMFSVVPPGVPHALLKGHELHVLWLSFCPDCLNLGQSELMVPFDNVKQGALPALKANPKRHEFIQSLFYELIAAKKQALSLEVQRSFVVLLLNELNRACFSELQHVRYNSKVEQAMAFIQANYLQPIGLQEVSDAVHLSAPYLASLFKRETEFTVGQWITQKRLSQACSQLLHTPMPISKLAEQLGWSDTTHFIRQFKKHIGHTPASWRKKYKKQNV</sequence>
<evidence type="ECO:0000256" key="3">
    <source>
        <dbReference type="ARBA" id="ARBA00023163"/>
    </source>
</evidence>
<evidence type="ECO:0000313" key="5">
    <source>
        <dbReference type="EMBL" id="KZN45149.1"/>
    </source>
</evidence>
<dbReference type="CDD" id="cd02208">
    <property type="entry name" value="cupin_RmlC-like"/>
    <property type="match status" value="1"/>
</dbReference>